<feature type="domain" description="D-isomer specific 2-hydroxyacid dehydrogenase NAD-binding" evidence="3">
    <location>
        <begin position="20"/>
        <end position="72"/>
    </location>
</feature>
<proteinExistence type="predicted"/>
<feature type="non-terminal residue" evidence="4">
    <location>
        <position position="1"/>
    </location>
</feature>
<evidence type="ECO:0000313" key="5">
    <source>
        <dbReference type="Proteomes" id="UP000258309"/>
    </source>
</evidence>
<accession>A0A3E2GZK3</accession>
<protein>
    <recommendedName>
        <fullName evidence="3">D-isomer specific 2-hydroxyacid dehydrogenase NAD-binding domain-containing protein</fullName>
    </recommendedName>
</protein>
<gene>
    <name evidence="4" type="ORF">B7463_g9766</name>
</gene>
<dbReference type="InterPro" id="IPR006140">
    <property type="entry name" value="D-isomer_DH_NAD-bd"/>
</dbReference>
<dbReference type="AlphaFoldDB" id="A0A3E2GZK3"/>
<dbReference type="OrthoDB" id="298012at2759"/>
<feature type="domain" description="D-isomer specific 2-hydroxyacid dehydrogenase NAD-binding" evidence="3">
    <location>
        <begin position="105"/>
        <end position="200"/>
    </location>
</feature>
<dbReference type="InterPro" id="IPR036291">
    <property type="entry name" value="NAD(P)-bd_dom_sf"/>
</dbReference>
<comment type="caution">
    <text evidence="4">The sequence shown here is derived from an EMBL/GenBank/DDBJ whole genome shotgun (WGS) entry which is preliminary data.</text>
</comment>
<evidence type="ECO:0000313" key="4">
    <source>
        <dbReference type="EMBL" id="RFU26575.1"/>
    </source>
</evidence>
<dbReference type="EMBL" id="NCSJ02000254">
    <property type="protein sequence ID" value="RFU26575.1"/>
    <property type="molecule type" value="Genomic_DNA"/>
</dbReference>
<keyword evidence="2" id="KW-0520">NAD</keyword>
<dbReference type="Gene3D" id="3.40.50.720">
    <property type="entry name" value="NAD(P)-binding Rossmann-like Domain"/>
    <property type="match status" value="2"/>
</dbReference>
<evidence type="ECO:0000256" key="1">
    <source>
        <dbReference type="ARBA" id="ARBA00023002"/>
    </source>
</evidence>
<dbReference type="PANTHER" id="PTHR43333:SF1">
    <property type="entry name" value="D-ISOMER SPECIFIC 2-HYDROXYACID DEHYDROGENASE NAD-BINDING DOMAIN-CONTAINING PROTEIN"/>
    <property type="match status" value="1"/>
</dbReference>
<dbReference type="SUPFAM" id="SSF51735">
    <property type="entry name" value="NAD(P)-binding Rossmann-fold domains"/>
    <property type="match status" value="1"/>
</dbReference>
<dbReference type="GO" id="GO:0016491">
    <property type="term" value="F:oxidoreductase activity"/>
    <property type="evidence" value="ECO:0007669"/>
    <property type="project" value="UniProtKB-KW"/>
</dbReference>
<dbReference type="PANTHER" id="PTHR43333">
    <property type="entry name" value="2-HACID_DH_C DOMAIN-CONTAINING PROTEIN"/>
    <property type="match status" value="1"/>
</dbReference>
<sequence length="237" mass="26450">MRYVLLAKLVVQVGVCISNRSQKWSQLDVPDDANGQRVGILGYSSIRRQDARICKAIGMSVHAYTLHPRRTHRSRRDQGYIPGNLGDPDGTLPDRWYSGESTGELHEFLASGLELLVICTPLTAKTTHLIAEPEFKILGRDRTFISNVSRGAIIHTDYLIAALEGNIIRGAAIDVMEPEPLPDGHALWTTKNLIVTPHISYESTSYVDRVMEIVQLNLYKLSKGQPLLNEISRTDGY</sequence>
<keyword evidence="5" id="KW-1185">Reference proteome</keyword>
<organism evidence="4 5">
    <name type="scientific">Scytalidium lignicola</name>
    <name type="common">Hyphomycete</name>
    <dbReference type="NCBI Taxonomy" id="5539"/>
    <lineage>
        <taxon>Eukaryota</taxon>
        <taxon>Fungi</taxon>
        <taxon>Dikarya</taxon>
        <taxon>Ascomycota</taxon>
        <taxon>Pezizomycotina</taxon>
        <taxon>Leotiomycetes</taxon>
        <taxon>Leotiomycetes incertae sedis</taxon>
        <taxon>Scytalidium</taxon>
    </lineage>
</organism>
<evidence type="ECO:0000259" key="3">
    <source>
        <dbReference type="Pfam" id="PF02826"/>
    </source>
</evidence>
<dbReference type="Pfam" id="PF02826">
    <property type="entry name" value="2-Hacid_dh_C"/>
    <property type="match status" value="2"/>
</dbReference>
<dbReference type="GO" id="GO:0051287">
    <property type="term" value="F:NAD binding"/>
    <property type="evidence" value="ECO:0007669"/>
    <property type="project" value="InterPro"/>
</dbReference>
<dbReference type="STRING" id="5539.A0A3E2GZK3"/>
<feature type="non-terminal residue" evidence="4">
    <location>
        <position position="237"/>
    </location>
</feature>
<keyword evidence="1" id="KW-0560">Oxidoreductase</keyword>
<reference evidence="4 5" key="1">
    <citation type="submission" date="2018-05" db="EMBL/GenBank/DDBJ databases">
        <title>Draft genome sequence of Scytalidium lignicola DSM 105466, a ubiquitous saprotrophic fungus.</title>
        <authorList>
            <person name="Buettner E."/>
            <person name="Gebauer A.M."/>
            <person name="Hofrichter M."/>
            <person name="Liers C."/>
            <person name="Kellner H."/>
        </authorList>
    </citation>
    <scope>NUCLEOTIDE SEQUENCE [LARGE SCALE GENOMIC DNA]</scope>
    <source>
        <strain evidence="4 5">DSM 105466</strain>
    </source>
</reference>
<dbReference type="Proteomes" id="UP000258309">
    <property type="component" value="Unassembled WGS sequence"/>
</dbReference>
<evidence type="ECO:0000256" key="2">
    <source>
        <dbReference type="ARBA" id="ARBA00023027"/>
    </source>
</evidence>
<name>A0A3E2GZK3_SCYLI</name>